<dbReference type="Proteomes" id="UP000886339">
    <property type="component" value="Unassembled WGS sequence"/>
</dbReference>
<evidence type="ECO:0000256" key="1">
    <source>
        <dbReference type="SAM" id="MobiDB-lite"/>
    </source>
</evidence>
<feature type="chain" id="PRO_5032282476" evidence="2">
    <location>
        <begin position="25"/>
        <end position="296"/>
    </location>
</feature>
<sequence>MKKLFSFMLPGLFLVVTGFTQASALPEKAQDKSAESKAVQTQVDQSAADRAAGQRKKIVEEAVAAIEQTQKALQALNEGKTDDALKALEATTGKLELILARDPKLALVPVSVDMVTYDLFASVDTVKASIKEARDLLDDGKVQEARSLMSNLASEVVISTTSIPLATYPDAIKAISPLLDKGETEKAKLALQAALNTLVVTTEVVPLPLLRSQHMLAAAEKLAEKKSRSDEDSKQLDQLLKAADEELKMAEVLGYGTRKDFEPLHKQIDEIKEKASGGKSGKGWFDKLKQQLSDLF</sequence>
<keyword evidence="2" id="KW-0732">Signal</keyword>
<name>A0A831RYX1_9GAMM</name>
<dbReference type="EMBL" id="DRLF01000405">
    <property type="protein sequence ID" value="HEC07529.1"/>
    <property type="molecule type" value="Genomic_DNA"/>
</dbReference>
<comment type="caution">
    <text evidence="3">The sequence shown here is derived from an EMBL/GenBank/DDBJ whole genome shotgun (WGS) entry which is preliminary data.</text>
</comment>
<evidence type="ECO:0000256" key="2">
    <source>
        <dbReference type="SAM" id="SignalP"/>
    </source>
</evidence>
<feature type="signal peptide" evidence="2">
    <location>
        <begin position="1"/>
        <end position="24"/>
    </location>
</feature>
<proteinExistence type="predicted"/>
<protein>
    <submittedName>
        <fullName evidence="3">YfdX family protein</fullName>
    </submittedName>
</protein>
<accession>A0A831RYX1</accession>
<feature type="region of interest" description="Disordered" evidence="1">
    <location>
        <begin position="30"/>
        <end position="50"/>
    </location>
</feature>
<dbReference type="InterPro" id="IPR021236">
    <property type="entry name" value="Uncharacterised_YfdX"/>
</dbReference>
<dbReference type="AlphaFoldDB" id="A0A831RYX1"/>
<organism evidence="3">
    <name type="scientific">Thiolapillus brandeum</name>
    <dbReference type="NCBI Taxonomy" id="1076588"/>
    <lineage>
        <taxon>Bacteria</taxon>
        <taxon>Pseudomonadati</taxon>
        <taxon>Pseudomonadota</taxon>
        <taxon>Gammaproteobacteria</taxon>
        <taxon>Chromatiales</taxon>
        <taxon>Sedimenticolaceae</taxon>
        <taxon>Thiolapillus</taxon>
    </lineage>
</organism>
<dbReference type="Pfam" id="PF10938">
    <property type="entry name" value="YfdX"/>
    <property type="match status" value="1"/>
</dbReference>
<gene>
    <name evidence="3" type="ORF">ENJ12_11790</name>
</gene>
<reference evidence="3" key="1">
    <citation type="journal article" date="2020" name="mSystems">
        <title>Genome- and Community-Level Interaction Insights into Carbon Utilization and Element Cycling Functions of Hydrothermarchaeota in Hydrothermal Sediment.</title>
        <authorList>
            <person name="Zhou Z."/>
            <person name="Liu Y."/>
            <person name="Xu W."/>
            <person name="Pan J."/>
            <person name="Luo Z.H."/>
            <person name="Li M."/>
        </authorList>
    </citation>
    <scope>NUCLEOTIDE SEQUENCE [LARGE SCALE GENOMIC DNA]</scope>
    <source>
        <strain evidence="3">HyVt-458</strain>
    </source>
</reference>
<evidence type="ECO:0000313" key="3">
    <source>
        <dbReference type="EMBL" id="HEC07529.1"/>
    </source>
</evidence>